<dbReference type="Pfam" id="PF13676">
    <property type="entry name" value="TIR_2"/>
    <property type="match status" value="1"/>
</dbReference>
<dbReference type="RefSeq" id="WP_323280390.1">
    <property type="nucleotide sequence ID" value="NZ_JAYGGQ010000015.1"/>
</dbReference>
<evidence type="ECO:0000256" key="4">
    <source>
        <dbReference type="ARBA" id="ARBA00023136"/>
    </source>
</evidence>
<feature type="compositionally biased region" description="Pro residues" evidence="5">
    <location>
        <begin position="230"/>
        <end position="244"/>
    </location>
</feature>
<organism evidence="8 9">
    <name type="scientific">Sinomonas terricola</name>
    <dbReference type="NCBI Taxonomy" id="3110330"/>
    <lineage>
        <taxon>Bacteria</taxon>
        <taxon>Bacillati</taxon>
        <taxon>Actinomycetota</taxon>
        <taxon>Actinomycetes</taxon>
        <taxon>Micrococcales</taxon>
        <taxon>Micrococcaceae</taxon>
        <taxon>Sinomonas</taxon>
    </lineage>
</organism>
<gene>
    <name evidence="8" type="ORF">SPF06_17345</name>
</gene>
<name>A0ABU5T9X7_9MICC</name>
<dbReference type="PANTHER" id="PTHR14948:SF44">
    <property type="entry name" value="PROLINE-RICH TRANSMEMBRANE PROTEIN 1-LIKE"/>
    <property type="match status" value="1"/>
</dbReference>
<dbReference type="Pfam" id="PF04505">
    <property type="entry name" value="CD225"/>
    <property type="match status" value="1"/>
</dbReference>
<proteinExistence type="predicted"/>
<keyword evidence="9" id="KW-1185">Reference proteome</keyword>
<evidence type="ECO:0000256" key="2">
    <source>
        <dbReference type="ARBA" id="ARBA00022692"/>
    </source>
</evidence>
<evidence type="ECO:0000256" key="5">
    <source>
        <dbReference type="SAM" id="MobiDB-lite"/>
    </source>
</evidence>
<evidence type="ECO:0000256" key="3">
    <source>
        <dbReference type="ARBA" id="ARBA00022989"/>
    </source>
</evidence>
<dbReference type="InterPro" id="IPR007593">
    <property type="entry name" value="CD225/Dispanin_fam"/>
</dbReference>
<keyword evidence="2 6" id="KW-0812">Transmembrane</keyword>
<comment type="caution">
    <text evidence="8">The sequence shown here is derived from an EMBL/GenBank/DDBJ whole genome shotgun (WGS) entry which is preliminary data.</text>
</comment>
<dbReference type="SUPFAM" id="SSF52200">
    <property type="entry name" value="Toll/Interleukin receptor TIR domain"/>
    <property type="match status" value="1"/>
</dbReference>
<evidence type="ECO:0000259" key="7">
    <source>
        <dbReference type="Pfam" id="PF13676"/>
    </source>
</evidence>
<feature type="domain" description="TIR" evidence="7">
    <location>
        <begin position="16"/>
        <end position="123"/>
    </location>
</feature>
<feature type="compositionally biased region" description="Pro residues" evidence="5">
    <location>
        <begin position="254"/>
        <end position="264"/>
    </location>
</feature>
<evidence type="ECO:0000256" key="6">
    <source>
        <dbReference type="SAM" id="Phobius"/>
    </source>
</evidence>
<dbReference type="InterPro" id="IPR035897">
    <property type="entry name" value="Toll_tir_struct_dom_sf"/>
</dbReference>
<dbReference type="Gene3D" id="3.40.50.10140">
    <property type="entry name" value="Toll/interleukin-1 receptor homology (TIR) domain"/>
    <property type="match status" value="1"/>
</dbReference>
<dbReference type="InterPro" id="IPR051423">
    <property type="entry name" value="CD225/Dispanin"/>
</dbReference>
<dbReference type="Proteomes" id="UP001304769">
    <property type="component" value="Unassembled WGS sequence"/>
</dbReference>
<feature type="region of interest" description="Disordered" evidence="5">
    <location>
        <begin position="226"/>
        <end position="290"/>
    </location>
</feature>
<feature type="transmembrane region" description="Helical" evidence="6">
    <location>
        <begin position="295"/>
        <end position="321"/>
    </location>
</feature>
<reference evidence="8 9" key="1">
    <citation type="submission" date="2023-12" db="EMBL/GenBank/DDBJ databases">
        <title>Sinomonas terricola sp. nov, isolated from litchi orchard soil in Guangdong, PR China.</title>
        <authorList>
            <person name="Jiaxin W."/>
            <person name="Yang Z."/>
            <person name="Honghui Z."/>
        </authorList>
    </citation>
    <scope>NUCLEOTIDE SEQUENCE [LARGE SCALE GENOMIC DNA]</scope>
    <source>
        <strain evidence="8 9">JGH33</strain>
    </source>
</reference>
<evidence type="ECO:0000256" key="1">
    <source>
        <dbReference type="ARBA" id="ARBA00004370"/>
    </source>
</evidence>
<accession>A0ABU5T9X7</accession>
<keyword evidence="4 6" id="KW-0472">Membrane</keyword>
<feature type="transmembrane region" description="Helical" evidence="6">
    <location>
        <begin position="342"/>
        <end position="368"/>
    </location>
</feature>
<dbReference type="InterPro" id="IPR000157">
    <property type="entry name" value="TIR_dom"/>
</dbReference>
<evidence type="ECO:0000313" key="9">
    <source>
        <dbReference type="Proteomes" id="UP001304769"/>
    </source>
</evidence>
<sequence>MAIPADITGPRSGRLVFISYARADRDAADRIRQAVVAMHHEAWIDSNLEGGHEWWNEILDQLRRCDAVIVAVSAELLESEAARAERVYALSLGKPIIPIKVREIRDDLLPPDIAARQYIDFTRPTLTTGIELANVLSGLPPAVALPPELPPAPPLPASYFGGIAEMLHRSTLADDEQRLIAGKLADALQRPREREAALELLAMLENRRDLYASTAREITRIRRDLIPAGSLPPEPVMTPGPTSFPPEARRPDPARPAPQRPAPHTPERRPAQQGPQRPRPEVGATTTGGFPSQHWGLSITGLLVSILSFVPLGVVAVVMSAQVAARWNRGDPAGSANASRLAVVWGWIGIGWGALALLLYLVVGIYAAQNPYGY</sequence>
<comment type="subcellular location">
    <subcellularLocation>
        <location evidence="1">Membrane</location>
    </subcellularLocation>
</comment>
<protein>
    <submittedName>
        <fullName evidence="8">TIR domain-containing protein</fullName>
    </submittedName>
</protein>
<dbReference type="PANTHER" id="PTHR14948">
    <property type="entry name" value="NG5"/>
    <property type="match status" value="1"/>
</dbReference>
<keyword evidence="3 6" id="KW-1133">Transmembrane helix</keyword>
<dbReference type="EMBL" id="JAYGGQ010000015">
    <property type="protein sequence ID" value="MEA5456497.1"/>
    <property type="molecule type" value="Genomic_DNA"/>
</dbReference>
<evidence type="ECO:0000313" key="8">
    <source>
        <dbReference type="EMBL" id="MEA5456497.1"/>
    </source>
</evidence>